<dbReference type="Proteomes" id="UP000823201">
    <property type="component" value="Unassembled WGS sequence"/>
</dbReference>
<organism evidence="3 4">
    <name type="scientific">Sporolactobacillus spathodeae</name>
    <dbReference type="NCBI Taxonomy" id="1465502"/>
    <lineage>
        <taxon>Bacteria</taxon>
        <taxon>Bacillati</taxon>
        <taxon>Bacillota</taxon>
        <taxon>Bacilli</taxon>
        <taxon>Bacillales</taxon>
        <taxon>Sporolactobacillaceae</taxon>
        <taxon>Sporolactobacillus</taxon>
    </lineage>
</organism>
<dbReference type="EMBL" id="JAFBEV010000008">
    <property type="protein sequence ID" value="MBM7657767.1"/>
    <property type="molecule type" value="Genomic_DNA"/>
</dbReference>
<sequence length="287" mass="32206">MKRIYPFILPFFCLVLVSALFSSMVTPVKAQGKVAPKLSAKGKAAIVSYIRHSGGSITLVYRDLTTGDAYSINGSAPHHAASTIKLPLVMDVMNLVSHHKLSLKQKLTYHRYQYCDGSGVIQYHKVGSKYTIADLIKKAVEYSDNIAFIMLEDRVGRSQFHHYIKQIGGKYSYPRGINMTSAQDLTTFITKLYHDAKSNAYDRQLVTYLQHTKYNATIPAGIKGTVVAHKVGWMPELKVSNDVAIVYDKHPYTLSILTNGFVYSHSTKVIAQLASLVNNYHKQKYHE</sequence>
<dbReference type="InterPro" id="IPR045155">
    <property type="entry name" value="Beta-lactam_cat"/>
</dbReference>
<dbReference type="InterPro" id="IPR000871">
    <property type="entry name" value="Beta-lactam_class-A"/>
</dbReference>
<comment type="caution">
    <text evidence="3">The sequence shown here is derived from an EMBL/GenBank/DDBJ whole genome shotgun (WGS) entry which is preliminary data.</text>
</comment>
<accession>A0ABS2Q7J9</accession>
<gene>
    <name evidence="3" type="ORF">JOC27_001217</name>
</gene>
<dbReference type="SUPFAM" id="SSF56601">
    <property type="entry name" value="beta-lactamase/transpeptidase-like"/>
    <property type="match status" value="1"/>
</dbReference>
<evidence type="ECO:0000313" key="3">
    <source>
        <dbReference type="EMBL" id="MBM7657767.1"/>
    </source>
</evidence>
<dbReference type="Pfam" id="PF13354">
    <property type="entry name" value="Beta-lactamase2"/>
    <property type="match status" value="1"/>
</dbReference>
<feature type="domain" description="Beta-lactamase class A catalytic" evidence="2">
    <location>
        <begin position="59"/>
        <end position="258"/>
    </location>
</feature>
<feature type="signal peptide" evidence="1">
    <location>
        <begin position="1"/>
        <end position="30"/>
    </location>
</feature>
<proteinExistence type="predicted"/>
<dbReference type="PANTHER" id="PTHR35333:SF3">
    <property type="entry name" value="BETA-LACTAMASE-TYPE TRANSPEPTIDASE FOLD CONTAINING PROTEIN"/>
    <property type="match status" value="1"/>
</dbReference>
<evidence type="ECO:0000259" key="2">
    <source>
        <dbReference type="Pfam" id="PF13354"/>
    </source>
</evidence>
<dbReference type="InterPro" id="IPR012338">
    <property type="entry name" value="Beta-lactam/transpept-like"/>
</dbReference>
<dbReference type="RefSeq" id="WP_205006091.1">
    <property type="nucleotide sequence ID" value="NZ_CBCRXA010000006.1"/>
</dbReference>
<name>A0ABS2Q7J9_9BACL</name>
<evidence type="ECO:0000313" key="4">
    <source>
        <dbReference type="Proteomes" id="UP000823201"/>
    </source>
</evidence>
<evidence type="ECO:0000256" key="1">
    <source>
        <dbReference type="SAM" id="SignalP"/>
    </source>
</evidence>
<dbReference type="PANTHER" id="PTHR35333">
    <property type="entry name" value="BETA-LACTAMASE"/>
    <property type="match status" value="1"/>
</dbReference>
<protein>
    <submittedName>
        <fullName evidence="3">Beta-lactamase class A</fullName>
    </submittedName>
</protein>
<reference evidence="3 4" key="1">
    <citation type="submission" date="2021-01" db="EMBL/GenBank/DDBJ databases">
        <title>Genomic Encyclopedia of Type Strains, Phase IV (KMG-IV): sequencing the most valuable type-strain genomes for metagenomic binning, comparative biology and taxonomic classification.</title>
        <authorList>
            <person name="Goeker M."/>
        </authorList>
    </citation>
    <scope>NUCLEOTIDE SEQUENCE [LARGE SCALE GENOMIC DNA]</scope>
    <source>
        <strain evidence="3 4">DSM 100968</strain>
    </source>
</reference>
<keyword evidence="4" id="KW-1185">Reference proteome</keyword>
<keyword evidence="1" id="KW-0732">Signal</keyword>
<dbReference type="Gene3D" id="3.40.710.10">
    <property type="entry name" value="DD-peptidase/beta-lactamase superfamily"/>
    <property type="match status" value="1"/>
</dbReference>
<feature type="chain" id="PRO_5047093424" evidence="1">
    <location>
        <begin position="31"/>
        <end position="287"/>
    </location>
</feature>